<feature type="non-terminal residue" evidence="7">
    <location>
        <position position="89"/>
    </location>
</feature>
<evidence type="ECO:0000256" key="3">
    <source>
        <dbReference type="ARBA" id="ARBA00022806"/>
    </source>
</evidence>
<reference evidence="7" key="1">
    <citation type="submission" date="2014-10" db="EMBL/GenBank/DDBJ databases">
        <title>Massilia sp. genome.</title>
        <authorList>
            <person name="Xu B."/>
            <person name="Dai L."/>
            <person name="Huang Z."/>
        </authorList>
    </citation>
    <scope>NUCLEOTIDE SEQUENCE [LARGE SCALE GENOMIC DNA]</scope>
    <source>
        <strain evidence="7">CFS-1</strain>
    </source>
</reference>
<keyword evidence="1" id="KW-0547">Nucleotide-binding</keyword>
<proteinExistence type="predicted"/>
<dbReference type="OrthoDB" id="5297934at2"/>
<dbReference type="Gene3D" id="3.40.50.300">
    <property type="entry name" value="P-loop containing nucleotide triphosphate hydrolases"/>
    <property type="match status" value="1"/>
</dbReference>
<dbReference type="PANTHER" id="PTHR47959">
    <property type="entry name" value="ATP-DEPENDENT RNA HELICASE RHLE-RELATED"/>
    <property type="match status" value="1"/>
</dbReference>
<gene>
    <name evidence="7" type="ORF">NM04_11680</name>
</gene>
<dbReference type="GO" id="GO:0005829">
    <property type="term" value="C:cytosol"/>
    <property type="evidence" value="ECO:0007669"/>
    <property type="project" value="TreeGrafter"/>
</dbReference>
<keyword evidence="3" id="KW-0347">Helicase</keyword>
<dbReference type="GO" id="GO:0003676">
    <property type="term" value="F:nucleic acid binding"/>
    <property type="evidence" value="ECO:0007669"/>
    <property type="project" value="InterPro"/>
</dbReference>
<dbReference type="GO" id="GO:0016787">
    <property type="term" value="F:hydrolase activity"/>
    <property type="evidence" value="ECO:0007669"/>
    <property type="project" value="UniProtKB-KW"/>
</dbReference>
<comment type="caution">
    <text evidence="7">The sequence shown here is derived from an EMBL/GenBank/DDBJ whole genome shotgun (WGS) entry which is preliminary data.</text>
</comment>
<protein>
    <recommendedName>
        <fullName evidence="6">DEAD-box RNA helicase Q domain-containing protein</fullName>
    </recommendedName>
</protein>
<dbReference type="Pfam" id="PF00270">
    <property type="entry name" value="DEAD"/>
    <property type="match status" value="1"/>
</dbReference>
<dbReference type="InterPro" id="IPR050079">
    <property type="entry name" value="DEAD_box_RNA_helicase"/>
</dbReference>
<evidence type="ECO:0000256" key="1">
    <source>
        <dbReference type="ARBA" id="ARBA00022741"/>
    </source>
</evidence>
<evidence type="ECO:0000256" key="2">
    <source>
        <dbReference type="ARBA" id="ARBA00022801"/>
    </source>
</evidence>
<dbReference type="PANTHER" id="PTHR47959:SF13">
    <property type="entry name" value="ATP-DEPENDENT RNA HELICASE RHLE"/>
    <property type="match status" value="1"/>
</dbReference>
<name>A0A422QKR7_9BURK</name>
<dbReference type="GO" id="GO:0003724">
    <property type="term" value="F:RNA helicase activity"/>
    <property type="evidence" value="ECO:0007669"/>
    <property type="project" value="InterPro"/>
</dbReference>
<organism evidence="7 8">
    <name type="scientific">Massilia aurea</name>
    <dbReference type="NCBI Taxonomy" id="373040"/>
    <lineage>
        <taxon>Bacteria</taxon>
        <taxon>Pseudomonadati</taxon>
        <taxon>Pseudomonadota</taxon>
        <taxon>Betaproteobacteria</taxon>
        <taxon>Burkholderiales</taxon>
        <taxon>Oxalobacteraceae</taxon>
        <taxon>Telluria group</taxon>
        <taxon>Massilia</taxon>
    </lineage>
</organism>
<keyword evidence="4" id="KW-0067">ATP-binding</keyword>
<feature type="short sequence motif" description="Q motif" evidence="5">
    <location>
        <begin position="36"/>
        <end position="64"/>
    </location>
</feature>
<keyword evidence="2" id="KW-0378">Hydrolase</keyword>
<dbReference type="AlphaFoldDB" id="A0A422QKR7"/>
<dbReference type="PROSITE" id="PS51195">
    <property type="entry name" value="Q_MOTIF"/>
    <property type="match status" value="1"/>
</dbReference>
<dbReference type="InterPro" id="IPR014014">
    <property type="entry name" value="RNA_helicase_DEAD_Q_motif"/>
</dbReference>
<dbReference type="RefSeq" id="WP_123069703.1">
    <property type="nucleotide sequence ID" value="NZ_JSAB01000102.1"/>
</dbReference>
<dbReference type="InterPro" id="IPR027417">
    <property type="entry name" value="P-loop_NTPase"/>
</dbReference>
<evidence type="ECO:0000256" key="4">
    <source>
        <dbReference type="ARBA" id="ARBA00022840"/>
    </source>
</evidence>
<accession>A0A422QKR7</accession>
<sequence length="89" mass="8892">MSDSPSNNANNNDVAAVPDAAPAVPAVPAAAEAPTVRFADFGLAPEILRALSDQGYVHPTPIQAQAIPVVLEGRDVMGAAQTGTGKTAG</sequence>
<dbReference type="EMBL" id="JSAB01000102">
    <property type="protein sequence ID" value="RNF30585.1"/>
    <property type="molecule type" value="Genomic_DNA"/>
</dbReference>
<evidence type="ECO:0000313" key="8">
    <source>
        <dbReference type="Proteomes" id="UP000283254"/>
    </source>
</evidence>
<keyword evidence="8" id="KW-1185">Reference proteome</keyword>
<evidence type="ECO:0000313" key="7">
    <source>
        <dbReference type="EMBL" id="RNF30585.1"/>
    </source>
</evidence>
<feature type="domain" description="DEAD-box RNA helicase Q" evidence="6">
    <location>
        <begin position="36"/>
        <end position="64"/>
    </location>
</feature>
<evidence type="ECO:0000256" key="5">
    <source>
        <dbReference type="PROSITE-ProRule" id="PRU00552"/>
    </source>
</evidence>
<dbReference type="SUPFAM" id="SSF52540">
    <property type="entry name" value="P-loop containing nucleoside triphosphate hydrolases"/>
    <property type="match status" value="1"/>
</dbReference>
<dbReference type="InterPro" id="IPR011545">
    <property type="entry name" value="DEAD/DEAH_box_helicase_dom"/>
</dbReference>
<evidence type="ECO:0000259" key="6">
    <source>
        <dbReference type="PROSITE" id="PS51195"/>
    </source>
</evidence>
<dbReference type="Proteomes" id="UP000283254">
    <property type="component" value="Unassembled WGS sequence"/>
</dbReference>
<dbReference type="GO" id="GO:0005524">
    <property type="term" value="F:ATP binding"/>
    <property type="evidence" value="ECO:0007669"/>
    <property type="project" value="UniProtKB-KW"/>
</dbReference>